<organism evidence="2 3">
    <name type="scientific">Cohnella soli</name>
    <dbReference type="NCBI Taxonomy" id="425005"/>
    <lineage>
        <taxon>Bacteria</taxon>
        <taxon>Bacillati</taxon>
        <taxon>Bacillota</taxon>
        <taxon>Bacilli</taxon>
        <taxon>Bacillales</taxon>
        <taxon>Paenibacillaceae</taxon>
        <taxon>Cohnella</taxon>
    </lineage>
</organism>
<accession>A0ABW0HMY1</accession>
<evidence type="ECO:0000313" key="2">
    <source>
        <dbReference type="EMBL" id="MFC5402419.1"/>
    </source>
</evidence>
<dbReference type="InterPro" id="IPR037522">
    <property type="entry name" value="HD_GYP_dom"/>
</dbReference>
<dbReference type="Gene3D" id="1.10.3210.10">
    <property type="entry name" value="Hypothetical protein af1432"/>
    <property type="match status" value="1"/>
</dbReference>
<dbReference type="EC" id="3.1.4.-" evidence="2"/>
<evidence type="ECO:0000313" key="3">
    <source>
        <dbReference type="Proteomes" id="UP001596113"/>
    </source>
</evidence>
<dbReference type="GO" id="GO:0016787">
    <property type="term" value="F:hydrolase activity"/>
    <property type="evidence" value="ECO:0007669"/>
    <property type="project" value="UniProtKB-KW"/>
</dbReference>
<dbReference type="Pfam" id="PF13487">
    <property type="entry name" value="HD_5"/>
    <property type="match status" value="1"/>
</dbReference>
<gene>
    <name evidence="2" type="ORF">ACFPOF_06680</name>
</gene>
<dbReference type="NCBIfam" id="TIGR00277">
    <property type="entry name" value="HDIG"/>
    <property type="match status" value="1"/>
</dbReference>
<dbReference type="PROSITE" id="PS51832">
    <property type="entry name" value="HD_GYP"/>
    <property type="match status" value="1"/>
</dbReference>
<dbReference type="Proteomes" id="UP001596113">
    <property type="component" value="Unassembled WGS sequence"/>
</dbReference>
<feature type="domain" description="HD-GYP" evidence="1">
    <location>
        <begin position="20"/>
        <end position="203"/>
    </location>
</feature>
<keyword evidence="2" id="KW-0378">Hydrolase</keyword>
<dbReference type="InterPro" id="IPR006675">
    <property type="entry name" value="HDIG_dom"/>
</dbReference>
<dbReference type="InterPro" id="IPR003607">
    <property type="entry name" value="HD/PDEase_dom"/>
</dbReference>
<name>A0ABW0HMY1_9BACL</name>
<dbReference type="SUPFAM" id="SSF109604">
    <property type="entry name" value="HD-domain/PDEase-like"/>
    <property type="match status" value="1"/>
</dbReference>
<protein>
    <submittedName>
        <fullName evidence="2">HD-GYP domain-containing protein</fullName>
        <ecNumber evidence="2">3.1.4.-</ecNumber>
    </submittedName>
</protein>
<dbReference type="SMART" id="SM00471">
    <property type="entry name" value="HDc"/>
    <property type="match status" value="1"/>
</dbReference>
<dbReference type="PANTHER" id="PTHR43155:SF2">
    <property type="entry name" value="CYCLIC DI-GMP PHOSPHODIESTERASE PA4108"/>
    <property type="match status" value="1"/>
</dbReference>
<comment type="caution">
    <text evidence="2">The sequence shown here is derived from an EMBL/GenBank/DDBJ whole genome shotgun (WGS) entry which is preliminary data.</text>
</comment>
<evidence type="ECO:0000259" key="1">
    <source>
        <dbReference type="PROSITE" id="PS51832"/>
    </source>
</evidence>
<reference evidence="3" key="1">
    <citation type="journal article" date="2019" name="Int. J. Syst. Evol. Microbiol.">
        <title>The Global Catalogue of Microorganisms (GCM) 10K type strain sequencing project: providing services to taxonomists for standard genome sequencing and annotation.</title>
        <authorList>
            <consortium name="The Broad Institute Genomics Platform"/>
            <consortium name="The Broad Institute Genome Sequencing Center for Infectious Disease"/>
            <person name="Wu L."/>
            <person name="Ma J."/>
        </authorList>
    </citation>
    <scope>NUCLEOTIDE SEQUENCE [LARGE SCALE GENOMIC DNA]</scope>
    <source>
        <strain evidence="3">CGMCC 1.18575</strain>
    </source>
</reference>
<keyword evidence="3" id="KW-1185">Reference proteome</keyword>
<dbReference type="PANTHER" id="PTHR43155">
    <property type="entry name" value="CYCLIC DI-GMP PHOSPHODIESTERASE PA4108-RELATED"/>
    <property type="match status" value="1"/>
</dbReference>
<dbReference type="RefSeq" id="WP_378130851.1">
    <property type="nucleotide sequence ID" value="NZ_JBHSMI010000012.1"/>
</dbReference>
<sequence>MHNNGTVADELRILWDRTNEPEDILRVINALFSCLLIRDPLTAEHSVQMAHLSYRLAEQFDPQNAVLYFAGSLTHDIGKIGMNDKVLKGSGILTPEEKGCLRDHVVDGYRLLCRLSMPSIMLDIVRYHHERFNGSGYLEGLQELEIPLPGRIAAITDTYSALTTERPYSNAKSIDQALEVMKRDSHQFDPLILQFFFKMMNHQ</sequence>
<dbReference type="CDD" id="cd00077">
    <property type="entry name" value="HDc"/>
    <property type="match status" value="1"/>
</dbReference>
<proteinExistence type="predicted"/>
<dbReference type="EMBL" id="JBHSMI010000012">
    <property type="protein sequence ID" value="MFC5402419.1"/>
    <property type="molecule type" value="Genomic_DNA"/>
</dbReference>